<name>A0ABT7BK34_9CYAN</name>
<evidence type="ECO:0000256" key="1">
    <source>
        <dbReference type="SAM" id="MobiDB-lite"/>
    </source>
</evidence>
<sequence length="397" mass="45175">MVQNTDHNTEDELDLNKVINPYLAEHHRDRCYPALIFNQGNRQMLQINVPAHDLPTLLQAKHSTDNNPDSGKNRPEVPGHVNEIKDYIRERVTRNRPWVLGTITANVDPSEIKVIHLGRGVGLAVIPRNVKLDITDGQHRIRAIDELARSPENSLIGDDDFPITLILEPEFKQCQTDFRDMAQTRQLDKSLLLSFGEFEGRIGITKSIIESVPMFAHKTEKIKGSPSTNKKLIYTINYLVKFVSCAFTDDANKELLGYDVEKSSNALISCCNYFFSNCRNTKEIFEKDIRELTTEDVGKFKDNCILGRSVGLEVLGRLLHYTYDKDNNIFDENHVFKLSQLDWSTGSNLWNGSIVKVDPNPKNPTKPYKIAASMNLVKIAVNEVKEQLGWLDHTPLF</sequence>
<dbReference type="InterPro" id="IPR017601">
    <property type="entry name" value="DGQHR-contain_dom"/>
</dbReference>
<organism evidence="2 3">
    <name type="scientific">Roseofilum halophilum BLCC-M91</name>
    <dbReference type="NCBI Taxonomy" id="3022259"/>
    <lineage>
        <taxon>Bacteria</taxon>
        <taxon>Bacillati</taxon>
        <taxon>Cyanobacteriota</taxon>
        <taxon>Cyanophyceae</taxon>
        <taxon>Desertifilales</taxon>
        <taxon>Desertifilaceae</taxon>
        <taxon>Roseofilum</taxon>
        <taxon>Roseofilum halophilum</taxon>
    </lineage>
</organism>
<keyword evidence="3" id="KW-1185">Reference proteome</keyword>
<evidence type="ECO:0000313" key="2">
    <source>
        <dbReference type="EMBL" id="MDJ1179545.1"/>
    </source>
</evidence>
<accession>A0ABT7BK34</accession>
<dbReference type="CDD" id="cd16412">
    <property type="entry name" value="dndB"/>
    <property type="match status" value="1"/>
</dbReference>
<protein>
    <submittedName>
        <fullName evidence="2">DNA sulfur modification protein DndB</fullName>
    </submittedName>
</protein>
<proteinExistence type="predicted"/>
<dbReference type="Pfam" id="PF14072">
    <property type="entry name" value="DndB"/>
    <property type="match status" value="1"/>
</dbReference>
<evidence type="ECO:0000313" key="3">
    <source>
        <dbReference type="Proteomes" id="UP001231370"/>
    </source>
</evidence>
<reference evidence="2 3" key="1">
    <citation type="submission" date="2023-01" db="EMBL/GenBank/DDBJ databases">
        <title>Novel diversity within Roseofilum (Cyanobacteria; Desertifilaceae) from marine benthic mats with descriptions of four novel species.</title>
        <authorList>
            <person name="Wang Y."/>
            <person name="Berthold D.E."/>
            <person name="Hu J."/>
            <person name="Lefler F.W."/>
            <person name="Laughinghouse H.D. IV."/>
        </authorList>
    </citation>
    <scope>NUCLEOTIDE SEQUENCE [LARGE SCALE GENOMIC DNA]</scope>
    <source>
        <strain evidence="2 3">BLCC-M91</strain>
    </source>
</reference>
<dbReference type="InterPro" id="IPR017642">
    <property type="entry name" value="DNA_S_mod_DndB"/>
</dbReference>
<dbReference type="Proteomes" id="UP001231370">
    <property type="component" value="Unassembled WGS sequence"/>
</dbReference>
<dbReference type="NCBIfam" id="TIGR03187">
    <property type="entry name" value="DGQHR"/>
    <property type="match status" value="1"/>
</dbReference>
<gene>
    <name evidence="2" type="ORF">PJF56_11785</name>
</gene>
<dbReference type="EMBL" id="JAQPOK010000088">
    <property type="protein sequence ID" value="MDJ1179545.1"/>
    <property type="molecule type" value="Genomic_DNA"/>
</dbReference>
<comment type="caution">
    <text evidence="2">The sequence shown here is derived from an EMBL/GenBank/DDBJ whole genome shotgun (WGS) entry which is preliminary data.</text>
</comment>
<feature type="compositionally biased region" description="Basic and acidic residues" evidence="1">
    <location>
        <begin position="71"/>
        <end position="80"/>
    </location>
</feature>
<dbReference type="RefSeq" id="WP_283762851.1">
    <property type="nucleotide sequence ID" value="NZ_JAQPOK010000088.1"/>
</dbReference>
<feature type="region of interest" description="Disordered" evidence="1">
    <location>
        <begin position="60"/>
        <end position="80"/>
    </location>
</feature>